<keyword evidence="3" id="KW-0812">Transmembrane</keyword>
<evidence type="ECO:0008006" key="6">
    <source>
        <dbReference type="Google" id="ProtNLM"/>
    </source>
</evidence>
<dbReference type="Gene3D" id="2.130.10.30">
    <property type="entry name" value="Regulator of chromosome condensation 1/beta-lactamase-inhibitor protein II"/>
    <property type="match status" value="1"/>
</dbReference>
<evidence type="ECO:0000256" key="1">
    <source>
        <dbReference type="ARBA" id="ARBA00022737"/>
    </source>
</evidence>
<dbReference type="InterPro" id="IPR051210">
    <property type="entry name" value="Ub_ligase/GEF_domain"/>
</dbReference>
<accession>A0A853EHW8</accession>
<keyword evidence="3" id="KW-1133">Transmembrane helix</keyword>
<reference evidence="4 5" key="1">
    <citation type="submission" date="2020-07" db="EMBL/GenBank/DDBJ databases">
        <title>MOT database genomes.</title>
        <authorList>
            <person name="Joseph S."/>
            <person name="Aduse-Opoku J."/>
            <person name="Hashim A."/>
            <person name="Wade W."/>
            <person name="Curtis M."/>
        </authorList>
    </citation>
    <scope>NUCLEOTIDE SEQUENCE [LARGE SCALE GENOMIC DNA]</scope>
    <source>
        <strain evidence="4 5">WMus004</strain>
    </source>
</reference>
<feature type="region of interest" description="Disordered" evidence="2">
    <location>
        <begin position="101"/>
        <end position="123"/>
    </location>
</feature>
<dbReference type="Pfam" id="PF13540">
    <property type="entry name" value="RCC1_2"/>
    <property type="match status" value="2"/>
</dbReference>
<organism evidence="4 5">
    <name type="scientific">Actinomyces bowdenii</name>
    <dbReference type="NCBI Taxonomy" id="131109"/>
    <lineage>
        <taxon>Bacteria</taxon>
        <taxon>Bacillati</taxon>
        <taxon>Actinomycetota</taxon>
        <taxon>Actinomycetes</taxon>
        <taxon>Actinomycetales</taxon>
        <taxon>Actinomycetaceae</taxon>
        <taxon>Actinomyces</taxon>
    </lineage>
</organism>
<dbReference type="AlphaFoldDB" id="A0A853EHW8"/>
<feature type="compositionally biased region" description="Low complexity" evidence="2">
    <location>
        <begin position="22"/>
        <end position="39"/>
    </location>
</feature>
<evidence type="ECO:0000256" key="3">
    <source>
        <dbReference type="SAM" id="Phobius"/>
    </source>
</evidence>
<proteinExistence type="predicted"/>
<feature type="region of interest" description="Disordered" evidence="2">
    <location>
        <begin position="1"/>
        <end position="51"/>
    </location>
</feature>
<evidence type="ECO:0000313" key="4">
    <source>
        <dbReference type="EMBL" id="NYS68908.1"/>
    </source>
</evidence>
<dbReference type="PANTHER" id="PTHR22870">
    <property type="entry name" value="REGULATOR OF CHROMOSOME CONDENSATION"/>
    <property type="match status" value="1"/>
</dbReference>
<keyword evidence="1" id="KW-0677">Repeat</keyword>
<sequence length="307" mass="30209">MDSNDGTGMTVGNHPPGGGAPQGWPSAPAAGPASAPHAPAGGGGAGFAAPASPGGSGDFLWSPQPPRRRVMGRVLLSVAAVCALVGGGVILGRVFAPGVQPATSSPEAEAISEPASSAGLRSGDGSYVCSSPGVGVTCWGADLEGKTVAPAAVAGLETVKVSALSVGRGFAVAVDEGGVVYSWGANDLGQLGTTPGDAVTEATEVGRLPAAPDQVVSGNEHTCALVDSSVFCFGSNRYGQVTGSVAEEPSGLTQVSEVQGAIELGTSGYDTWALTAEGTWVWGNNSWGQADPAAQESVLGPVLITEK</sequence>
<keyword evidence="3" id="KW-0472">Membrane</keyword>
<gene>
    <name evidence="4" type="ORF">HZZ05_05155</name>
</gene>
<dbReference type="SUPFAM" id="SSF50985">
    <property type="entry name" value="RCC1/BLIP-II"/>
    <property type="match status" value="1"/>
</dbReference>
<dbReference type="RefSeq" id="WP_179900220.1">
    <property type="nucleotide sequence ID" value="NZ_JACBXV010000047.1"/>
</dbReference>
<feature type="transmembrane region" description="Helical" evidence="3">
    <location>
        <begin position="74"/>
        <end position="96"/>
    </location>
</feature>
<protein>
    <recommendedName>
        <fullName evidence="6">Chromosome condensation regulator RCC1</fullName>
    </recommendedName>
</protein>
<feature type="compositionally biased region" description="Low complexity" evidence="2">
    <location>
        <begin position="101"/>
        <end position="118"/>
    </location>
</feature>
<dbReference type="InterPro" id="IPR000408">
    <property type="entry name" value="Reg_chr_condens"/>
</dbReference>
<dbReference type="Proteomes" id="UP000572528">
    <property type="component" value="Unassembled WGS sequence"/>
</dbReference>
<evidence type="ECO:0000256" key="2">
    <source>
        <dbReference type="SAM" id="MobiDB-lite"/>
    </source>
</evidence>
<comment type="caution">
    <text evidence="4">The sequence shown here is derived from an EMBL/GenBank/DDBJ whole genome shotgun (WGS) entry which is preliminary data.</text>
</comment>
<dbReference type="InterPro" id="IPR009091">
    <property type="entry name" value="RCC1/BLIP-II"/>
</dbReference>
<evidence type="ECO:0000313" key="5">
    <source>
        <dbReference type="Proteomes" id="UP000572528"/>
    </source>
</evidence>
<dbReference type="EMBL" id="JACBXV010000047">
    <property type="protein sequence ID" value="NYS68908.1"/>
    <property type="molecule type" value="Genomic_DNA"/>
</dbReference>
<dbReference type="PROSITE" id="PS50012">
    <property type="entry name" value="RCC1_3"/>
    <property type="match status" value="1"/>
</dbReference>
<name>A0A853EHW8_9ACTO</name>
<dbReference type="PANTHER" id="PTHR22870:SF408">
    <property type="entry name" value="OS09G0560450 PROTEIN"/>
    <property type="match status" value="1"/>
</dbReference>